<evidence type="ECO:0000313" key="1">
    <source>
        <dbReference type="EMBL" id="QKD04140.1"/>
    </source>
</evidence>
<name>A0A6M7WJE5_RHILI</name>
<dbReference type="Proteomes" id="UP000503017">
    <property type="component" value="Chromosome"/>
</dbReference>
<accession>A0A6M7WJE5</accession>
<dbReference type="AlphaFoldDB" id="A0A6M7WJE5"/>
<dbReference type="RefSeq" id="WP_027028678.1">
    <property type="nucleotide sequence ID" value="NZ_CP033367.1"/>
</dbReference>
<organism evidence="1 2">
    <name type="scientific">Mesorhizobium loti R88b</name>
    <dbReference type="NCBI Taxonomy" id="935548"/>
    <lineage>
        <taxon>Bacteria</taxon>
        <taxon>Pseudomonadati</taxon>
        <taxon>Pseudomonadota</taxon>
        <taxon>Alphaproteobacteria</taxon>
        <taxon>Hyphomicrobiales</taxon>
        <taxon>Phyllobacteriaceae</taxon>
        <taxon>Mesorhizobium</taxon>
    </lineage>
</organism>
<reference evidence="1 2" key="1">
    <citation type="submission" date="2018-10" db="EMBL/GenBank/DDBJ databases">
        <authorList>
            <person name="Perry B.J."/>
            <person name="Sullivan J.T."/>
            <person name="Murphy R.J.T."/>
            <person name="Ramsay J.P."/>
            <person name="Ronson C.W."/>
        </authorList>
    </citation>
    <scope>NUCLEOTIDE SEQUENCE [LARGE SCALE GENOMIC DNA]</scope>
    <source>
        <strain evidence="1 2">R88b</strain>
    </source>
</reference>
<gene>
    <name evidence="1" type="ORF">EB235_23830</name>
</gene>
<sequence>MGVIVIGEGIEDFGTASWFARWVIRYCIGEVGERPYLVNFKNQYDWGYNCIYVDQLASADLAEFAGLLHKFVLDFELDAPSYDREKFLAHAQHLSALVDTYVEKRKALGSTGAAE</sequence>
<evidence type="ECO:0000313" key="2">
    <source>
        <dbReference type="Proteomes" id="UP000503017"/>
    </source>
</evidence>
<protein>
    <submittedName>
        <fullName evidence="1">Uncharacterized protein</fullName>
    </submittedName>
</protein>
<dbReference type="EMBL" id="CP033367">
    <property type="protein sequence ID" value="QKD04140.1"/>
    <property type="molecule type" value="Genomic_DNA"/>
</dbReference>
<proteinExistence type="predicted"/>